<organism evidence="1">
    <name type="scientific">marine metagenome</name>
    <dbReference type="NCBI Taxonomy" id="408172"/>
    <lineage>
        <taxon>unclassified sequences</taxon>
        <taxon>metagenomes</taxon>
        <taxon>ecological metagenomes</taxon>
    </lineage>
</organism>
<reference evidence="1" key="1">
    <citation type="submission" date="2018-05" db="EMBL/GenBank/DDBJ databases">
        <authorList>
            <person name="Lanie J.A."/>
            <person name="Ng W.-L."/>
            <person name="Kazmierczak K.M."/>
            <person name="Andrzejewski T.M."/>
            <person name="Davidsen T.M."/>
            <person name="Wayne K.J."/>
            <person name="Tettelin H."/>
            <person name="Glass J.I."/>
            <person name="Rusch D."/>
            <person name="Podicherti R."/>
            <person name="Tsui H.-C.T."/>
            <person name="Winkler M.E."/>
        </authorList>
    </citation>
    <scope>NUCLEOTIDE SEQUENCE</scope>
</reference>
<dbReference type="EMBL" id="UINC01144379">
    <property type="protein sequence ID" value="SVD33852.1"/>
    <property type="molecule type" value="Genomic_DNA"/>
</dbReference>
<dbReference type="AlphaFoldDB" id="A0A382UI90"/>
<accession>A0A382UI90</accession>
<sequence length="40" mass="4420">MNDPMDMSASNEHALDLRTGEVNLCARFLKKVIKSPSWGG</sequence>
<gene>
    <name evidence="1" type="ORF">METZ01_LOCUS386706</name>
</gene>
<feature type="non-terminal residue" evidence="1">
    <location>
        <position position="40"/>
    </location>
</feature>
<proteinExistence type="predicted"/>
<protein>
    <submittedName>
        <fullName evidence="1">Uncharacterized protein</fullName>
    </submittedName>
</protein>
<name>A0A382UI90_9ZZZZ</name>
<evidence type="ECO:0000313" key="1">
    <source>
        <dbReference type="EMBL" id="SVD33852.1"/>
    </source>
</evidence>